<comment type="caution">
    <text evidence="2">The sequence shown here is derived from an EMBL/GenBank/DDBJ whole genome shotgun (WGS) entry which is preliminary data.</text>
</comment>
<protein>
    <recommendedName>
        <fullName evidence="4">Antifreeze protein</fullName>
    </recommendedName>
</protein>
<feature type="signal peptide" evidence="1">
    <location>
        <begin position="1"/>
        <end position="20"/>
    </location>
</feature>
<accession>A0ABN2JWJ2</accession>
<dbReference type="EMBL" id="BAAALS010000004">
    <property type="protein sequence ID" value="GAA1741410.1"/>
    <property type="molecule type" value="Genomic_DNA"/>
</dbReference>
<dbReference type="Proteomes" id="UP001500655">
    <property type="component" value="Unassembled WGS sequence"/>
</dbReference>
<gene>
    <name evidence="2" type="ORF">GCM10009681_10160</name>
</gene>
<proteinExistence type="predicted"/>
<keyword evidence="1" id="KW-0732">Signal</keyword>
<organism evidence="2 3">
    <name type="scientific">Luedemannella helvata</name>
    <dbReference type="NCBI Taxonomy" id="349315"/>
    <lineage>
        <taxon>Bacteria</taxon>
        <taxon>Bacillati</taxon>
        <taxon>Actinomycetota</taxon>
        <taxon>Actinomycetes</taxon>
        <taxon>Micromonosporales</taxon>
        <taxon>Micromonosporaceae</taxon>
        <taxon>Luedemannella</taxon>
    </lineage>
</organism>
<evidence type="ECO:0000256" key="1">
    <source>
        <dbReference type="SAM" id="SignalP"/>
    </source>
</evidence>
<evidence type="ECO:0000313" key="2">
    <source>
        <dbReference type="EMBL" id="GAA1741410.1"/>
    </source>
</evidence>
<keyword evidence="3" id="KW-1185">Reference proteome</keyword>
<dbReference type="PROSITE" id="PS51257">
    <property type="entry name" value="PROKAR_LIPOPROTEIN"/>
    <property type="match status" value="1"/>
</dbReference>
<name>A0ABN2JWJ2_9ACTN</name>
<dbReference type="RefSeq" id="WP_344077350.1">
    <property type="nucleotide sequence ID" value="NZ_BAAALS010000004.1"/>
</dbReference>
<feature type="chain" id="PRO_5047081937" description="Antifreeze protein" evidence="1">
    <location>
        <begin position="21"/>
        <end position="120"/>
    </location>
</feature>
<evidence type="ECO:0000313" key="3">
    <source>
        <dbReference type="Proteomes" id="UP001500655"/>
    </source>
</evidence>
<evidence type="ECO:0008006" key="4">
    <source>
        <dbReference type="Google" id="ProtNLM"/>
    </source>
</evidence>
<sequence length="120" mass="12179">MRSIRFIAAGFALATVAATAACGGTDTKAACDAIQAEMKNVTSTTMQQISDPQAMAKTYTDGAAKIREEGKKGGGDVESAANDIATAMENLGKHVAAGSTQQPDTAPLTNAGVKLQKACT</sequence>
<reference evidence="2 3" key="1">
    <citation type="journal article" date="2019" name="Int. J. Syst. Evol. Microbiol.">
        <title>The Global Catalogue of Microorganisms (GCM) 10K type strain sequencing project: providing services to taxonomists for standard genome sequencing and annotation.</title>
        <authorList>
            <consortium name="The Broad Institute Genomics Platform"/>
            <consortium name="The Broad Institute Genome Sequencing Center for Infectious Disease"/>
            <person name="Wu L."/>
            <person name="Ma J."/>
        </authorList>
    </citation>
    <scope>NUCLEOTIDE SEQUENCE [LARGE SCALE GENOMIC DNA]</scope>
    <source>
        <strain evidence="2 3">JCM 13249</strain>
    </source>
</reference>